<dbReference type="EMBL" id="DS547133">
    <property type="protein sequence ID" value="EDR02140.1"/>
    <property type="molecule type" value="Genomic_DNA"/>
</dbReference>
<gene>
    <name evidence="1" type="ORF">LACBIDRAFT_310078</name>
</gene>
<dbReference type="GeneID" id="6082934"/>
<proteinExistence type="predicted"/>
<name>B0DTL8_LACBS</name>
<dbReference type="KEGG" id="lbc:LACBIDRAFT_310078"/>
<sequence length="103" mass="11742">MRQIWTQTLTLKEPFKPPPEETCMRLSRTFNLSLPLVLDVLYPHLQNATNWAKANELSPNLLDSPPSTTKNMVPSNKKDACVTPFPRLSRFTIIAPFFASLQQ</sequence>
<accession>B0DTL8</accession>
<dbReference type="OrthoDB" id="365981at2759"/>
<dbReference type="AlphaFoldDB" id="B0DTL8"/>
<reference evidence="1 2" key="1">
    <citation type="journal article" date="2008" name="Nature">
        <title>The genome of Laccaria bicolor provides insights into mycorrhizal symbiosis.</title>
        <authorList>
            <person name="Martin F."/>
            <person name="Aerts A."/>
            <person name="Ahren D."/>
            <person name="Brun A."/>
            <person name="Danchin E.G.J."/>
            <person name="Duchaussoy F."/>
            <person name="Gibon J."/>
            <person name="Kohler A."/>
            <person name="Lindquist E."/>
            <person name="Pereda V."/>
            <person name="Salamov A."/>
            <person name="Shapiro H.J."/>
            <person name="Wuyts J."/>
            <person name="Blaudez D."/>
            <person name="Buee M."/>
            <person name="Brokstein P."/>
            <person name="Canbaeck B."/>
            <person name="Cohen D."/>
            <person name="Courty P.E."/>
            <person name="Coutinho P.M."/>
            <person name="Delaruelle C."/>
            <person name="Detter J.C."/>
            <person name="Deveau A."/>
            <person name="DiFazio S."/>
            <person name="Duplessis S."/>
            <person name="Fraissinet-Tachet L."/>
            <person name="Lucic E."/>
            <person name="Frey-Klett P."/>
            <person name="Fourrey C."/>
            <person name="Feussner I."/>
            <person name="Gay G."/>
            <person name="Grimwood J."/>
            <person name="Hoegger P.J."/>
            <person name="Jain P."/>
            <person name="Kilaru S."/>
            <person name="Labbe J."/>
            <person name="Lin Y.C."/>
            <person name="Legue V."/>
            <person name="Le Tacon F."/>
            <person name="Marmeisse R."/>
            <person name="Melayah D."/>
            <person name="Montanini B."/>
            <person name="Muratet M."/>
            <person name="Nehls U."/>
            <person name="Niculita-Hirzel H."/>
            <person name="Oudot-Le Secq M.P."/>
            <person name="Peter M."/>
            <person name="Quesneville H."/>
            <person name="Rajashekar B."/>
            <person name="Reich M."/>
            <person name="Rouhier N."/>
            <person name="Schmutz J."/>
            <person name="Yin T."/>
            <person name="Chalot M."/>
            <person name="Henrissat B."/>
            <person name="Kuees U."/>
            <person name="Lucas S."/>
            <person name="Van de Peer Y."/>
            <person name="Podila G.K."/>
            <person name="Polle A."/>
            <person name="Pukkila P.J."/>
            <person name="Richardson P.M."/>
            <person name="Rouze P."/>
            <person name="Sanders I.R."/>
            <person name="Stajich J.E."/>
            <person name="Tunlid A."/>
            <person name="Tuskan G."/>
            <person name="Grigoriev I.V."/>
        </authorList>
    </citation>
    <scope>NUCLEOTIDE SEQUENCE [LARGE SCALE GENOMIC DNA]</scope>
    <source>
        <strain evidence="2">S238N-H82 / ATCC MYA-4686</strain>
    </source>
</reference>
<protein>
    <submittedName>
        <fullName evidence="1">Predicted protein</fullName>
    </submittedName>
</protein>
<organism evidence="2">
    <name type="scientific">Laccaria bicolor (strain S238N-H82 / ATCC MYA-4686)</name>
    <name type="common">Bicoloured deceiver</name>
    <name type="synonym">Laccaria laccata var. bicolor</name>
    <dbReference type="NCBI Taxonomy" id="486041"/>
    <lineage>
        <taxon>Eukaryota</taxon>
        <taxon>Fungi</taxon>
        <taxon>Dikarya</taxon>
        <taxon>Basidiomycota</taxon>
        <taxon>Agaricomycotina</taxon>
        <taxon>Agaricomycetes</taxon>
        <taxon>Agaricomycetidae</taxon>
        <taxon>Agaricales</taxon>
        <taxon>Agaricineae</taxon>
        <taxon>Hydnangiaceae</taxon>
        <taxon>Laccaria</taxon>
    </lineage>
</organism>
<dbReference type="RefSeq" id="XP_001887297.1">
    <property type="nucleotide sequence ID" value="XM_001887262.1"/>
</dbReference>
<dbReference type="InParanoid" id="B0DTL8"/>
<evidence type="ECO:0000313" key="1">
    <source>
        <dbReference type="EMBL" id="EDR02140.1"/>
    </source>
</evidence>
<dbReference type="Proteomes" id="UP000001194">
    <property type="component" value="Unassembled WGS sequence"/>
</dbReference>
<evidence type="ECO:0000313" key="2">
    <source>
        <dbReference type="Proteomes" id="UP000001194"/>
    </source>
</evidence>
<dbReference type="STRING" id="486041.B0DTL8"/>
<dbReference type="HOGENOM" id="CLU_2264232_0_0_1"/>
<keyword evidence="2" id="KW-1185">Reference proteome</keyword>